<accession>A0A8H3CZY6</accession>
<gene>
    <name evidence="2" type="ORF">RDB_LOCUS113930</name>
</gene>
<dbReference type="EMBL" id="CAJMXA010003545">
    <property type="protein sequence ID" value="CAE6502043.1"/>
    <property type="molecule type" value="Genomic_DNA"/>
</dbReference>
<dbReference type="Gene3D" id="3.30.710.10">
    <property type="entry name" value="Potassium Channel Kv1.1, Chain A"/>
    <property type="match status" value="1"/>
</dbReference>
<dbReference type="Proteomes" id="UP000663853">
    <property type="component" value="Unassembled WGS sequence"/>
</dbReference>
<evidence type="ECO:0000313" key="2">
    <source>
        <dbReference type="EMBL" id="CAE6502043.1"/>
    </source>
</evidence>
<dbReference type="Pfam" id="PF00651">
    <property type="entry name" value="BTB"/>
    <property type="match status" value="1"/>
</dbReference>
<evidence type="ECO:0000259" key="1">
    <source>
        <dbReference type="PROSITE" id="PS50097"/>
    </source>
</evidence>
<sequence>MEVSRSQWYYFSRGDIVIQVENRLYKLHRDVLETYSGFFKDMFSSPSSDHSEGTSDESPLHLLQDLCSSKSFGTLCRFMYPRKPGTLPVILSKDFLTWEPVLEATSALDMVGIQEYILDQLAGDTTDISSMPVKLLQWAIRASHQGLKLEGLRIFAYRRLPLSPGEVITLGKHAAQAMFTRERIRTKLLSQPVTWLEDEVYPHNMCARRPGCRTAILKAIVQNLTVLPNNLSKGDTSDIFEVAPDGLCSRCQPIRVELARAVRKGKLDSIIRESSTGHVPDHD</sequence>
<dbReference type="SUPFAM" id="SSF54695">
    <property type="entry name" value="POZ domain"/>
    <property type="match status" value="1"/>
</dbReference>
<dbReference type="InterPro" id="IPR000210">
    <property type="entry name" value="BTB/POZ_dom"/>
</dbReference>
<dbReference type="PROSITE" id="PS50097">
    <property type="entry name" value="BTB"/>
    <property type="match status" value="1"/>
</dbReference>
<reference evidence="2" key="1">
    <citation type="submission" date="2021-01" db="EMBL/GenBank/DDBJ databases">
        <authorList>
            <person name="Kaushik A."/>
        </authorList>
    </citation>
    <scope>NUCLEOTIDE SEQUENCE</scope>
    <source>
        <strain evidence="2">AG6-10EEA</strain>
    </source>
</reference>
<protein>
    <recommendedName>
        <fullName evidence="1">BTB domain-containing protein</fullName>
    </recommendedName>
</protein>
<evidence type="ECO:0000313" key="3">
    <source>
        <dbReference type="Proteomes" id="UP000663853"/>
    </source>
</evidence>
<name>A0A8H3CZY6_9AGAM</name>
<dbReference type="CDD" id="cd18186">
    <property type="entry name" value="BTB_POZ_ZBTB_KLHL-like"/>
    <property type="match status" value="1"/>
</dbReference>
<proteinExistence type="predicted"/>
<organism evidence="2 3">
    <name type="scientific">Rhizoctonia solani</name>
    <dbReference type="NCBI Taxonomy" id="456999"/>
    <lineage>
        <taxon>Eukaryota</taxon>
        <taxon>Fungi</taxon>
        <taxon>Dikarya</taxon>
        <taxon>Basidiomycota</taxon>
        <taxon>Agaricomycotina</taxon>
        <taxon>Agaricomycetes</taxon>
        <taxon>Cantharellales</taxon>
        <taxon>Ceratobasidiaceae</taxon>
        <taxon>Rhizoctonia</taxon>
    </lineage>
</organism>
<comment type="caution">
    <text evidence="2">The sequence shown here is derived from an EMBL/GenBank/DDBJ whole genome shotgun (WGS) entry which is preliminary data.</text>
</comment>
<dbReference type="AlphaFoldDB" id="A0A8H3CZY6"/>
<feature type="domain" description="BTB" evidence="1">
    <location>
        <begin position="14"/>
        <end position="80"/>
    </location>
</feature>
<dbReference type="InterPro" id="IPR011333">
    <property type="entry name" value="SKP1/BTB/POZ_sf"/>
</dbReference>
<dbReference type="SMART" id="SM00225">
    <property type="entry name" value="BTB"/>
    <property type="match status" value="1"/>
</dbReference>